<feature type="transmembrane region" description="Helical" evidence="1">
    <location>
        <begin position="174"/>
        <end position="191"/>
    </location>
</feature>
<keyword evidence="1" id="KW-0472">Membrane</keyword>
<dbReference type="InterPro" id="IPR031584">
    <property type="entry name" value="Put_ABC_export"/>
</dbReference>
<gene>
    <name evidence="2" type="ORF">SAMN02745136_00545</name>
</gene>
<dbReference type="RefSeq" id="WP_073272648.1">
    <property type="nucleotide sequence ID" value="NZ_FRAC01000006.1"/>
</dbReference>
<evidence type="ECO:0000256" key="1">
    <source>
        <dbReference type="SAM" id="Phobius"/>
    </source>
</evidence>
<dbReference type="Pfam" id="PF16962">
    <property type="entry name" value="ABC_export"/>
    <property type="match status" value="1"/>
</dbReference>
<keyword evidence="1" id="KW-1133">Transmembrane helix</keyword>
<accession>A0A1M6KQT6</accession>
<dbReference type="EMBL" id="FRAC01000006">
    <property type="protein sequence ID" value="SHJ61244.1"/>
    <property type="molecule type" value="Genomic_DNA"/>
</dbReference>
<protein>
    <submittedName>
        <fullName evidence="2">Putative ABC exporter</fullName>
    </submittedName>
</protein>
<feature type="transmembrane region" description="Helical" evidence="1">
    <location>
        <begin position="349"/>
        <end position="367"/>
    </location>
</feature>
<evidence type="ECO:0000313" key="3">
    <source>
        <dbReference type="Proteomes" id="UP000184386"/>
    </source>
</evidence>
<evidence type="ECO:0000313" key="2">
    <source>
        <dbReference type="EMBL" id="SHJ61244.1"/>
    </source>
</evidence>
<keyword evidence="1" id="KW-0812">Transmembrane</keyword>
<feature type="transmembrane region" description="Helical" evidence="1">
    <location>
        <begin position="20"/>
        <end position="44"/>
    </location>
</feature>
<feature type="transmembrane region" description="Helical" evidence="1">
    <location>
        <begin position="237"/>
        <end position="258"/>
    </location>
</feature>
<dbReference type="OrthoDB" id="816862at2"/>
<organism evidence="2 3">
    <name type="scientific">Anaerocolumna jejuensis DSM 15929</name>
    <dbReference type="NCBI Taxonomy" id="1121322"/>
    <lineage>
        <taxon>Bacteria</taxon>
        <taxon>Bacillati</taxon>
        <taxon>Bacillota</taxon>
        <taxon>Clostridia</taxon>
        <taxon>Lachnospirales</taxon>
        <taxon>Lachnospiraceae</taxon>
        <taxon>Anaerocolumna</taxon>
    </lineage>
</organism>
<dbReference type="Proteomes" id="UP000184386">
    <property type="component" value="Unassembled WGS sequence"/>
</dbReference>
<proteinExistence type="predicted"/>
<feature type="transmembrane region" description="Helical" evidence="1">
    <location>
        <begin position="56"/>
        <end position="75"/>
    </location>
</feature>
<feature type="transmembrane region" description="Helical" evidence="1">
    <location>
        <begin position="422"/>
        <end position="444"/>
    </location>
</feature>
<sequence length="524" mass="59136">MNSILYLMSRIIKNKFRQLLNKPAMVILYLLAIVFLAYSLFYSFSSPPRQASSENIQWLFVFFAFYLIIFYYSAVSKGLSSGSSFFDMSDVNLLFCAPVNPKHILAYGICSQAGKSLLGGIFLLLQGSTFVSLGLNTLDLLLFFGGYVLSLLLFEFMSLAIYILSNQKETIKQLIKVIALLPFLLLLLFFLNNFQRSGDLKLALLSSVEKGALKFLPVAGWITESLRNYLSGNIREMGFSLLLTLLTGVLFLAVIILYHSDYYEDVLVATETAFEKKRAINEGDINAISNTHKKIRKGKRTLEGLGSKAIFYKHLLESSRSNRFFLLDGSSFLMIAGANIAAFFSKGDISPVLLLVISMYLQSFFIGTGRGMKELYSHYIYLIPESPFKKIIWSNGEIIAKHILESLFMFLLPLLFTNWNPVTVLLCALCRSVFSIFLVSANLLSQRIFKDVISQGFLLIIYLLFIIFVMLPGVIAAFAFYMAGKLAWGLFALSLWEAFLSLLFFYLSRGVLHNSDILTLQKKN</sequence>
<dbReference type="AlphaFoldDB" id="A0A1M6KQT6"/>
<keyword evidence="3" id="KW-1185">Reference proteome</keyword>
<name>A0A1M6KQT6_9FIRM</name>
<feature type="transmembrane region" description="Helical" evidence="1">
    <location>
        <begin position="141"/>
        <end position="162"/>
    </location>
</feature>
<dbReference type="STRING" id="1121322.SAMN02745136_00545"/>
<feature type="transmembrane region" description="Helical" evidence="1">
    <location>
        <begin position="456"/>
        <end position="480"/>
    </location>
</feature>
<feature type="transmembrane region" description="Helical" evidence="1">
    <location>
        <begin position="324"/>
        <end position="343"/>
    </location>
</feature>
<feature type="transmembrane region" description="Helical" evidence="1">
    <location>
        <begin position="486"/>
        <end position="507"/>
    </location>
</feature>
<feature type="transmembrane region" description="Helical" evidence="1">
    <location>
        <begin position="398"/>
        <end position="416"/>
    </location>
</feature>
<reference evidence="2 3" key="1">
    <citation type="submission" date="2016-11" db="EMBL/GenBank/DDBJ databases">
        <authorList>
            <person name="Jaros S."/>
            <person name="Januszkiewicz K."/>
            <person name="Wedrychowicz H."/>
        </authorList>
    </citation>
    <scope>NUCLEOTIDE SEQUENCE [LARGE SCALE GENOMIC DNA]</scope>
    <source>
        <strain evidence="2 3">DSM 15929</strain>
    </source>
</reference>